<evidence type="ECO:0000313" key="5">
    <source>
        <dbReference type="Proteomes" id="UP001527925"/>
    </source>
</evidence>
<dbReference type="SUPFAM" id="SSF64005">
    <property type="entry name" value="Undecaprenyl diphosphate synthase"/>
    <property type="match status" value="1"/>
</dbReference>
<gene>
    <name evidence="4" type="primary">RER2</name>
    <name evidence="4" type="ORF">HK105_206009</name>
</gene>
<protein>
    <recommendedName>
        <fullName evidence="3">Alkyl transferase</fullName>
        <ecNumber evidence="3">2.5.1.-</ecNumber>
    </recommendedName>
</protein>
<keyword evidence="2 3" id="KW-0808">Transferase</keyword>
<accession>A0ABR4N4J8</accession>
<dbReference type="PANTHER" id="PTHR10291">
    <property type="entry name" value="DEHYDRODOLICHYL DIPHOSPHATE SYNTHASE FAMILY MEMBER"/>
    <property type="match status" value="1"/>
</dbReference>
<keyword evidence="5" id="KW-1185">Reference proteome</keyword>
<dbReference type="GO" id="GO:0045547">
    <property type="term" value="F:ditrans,polycis-polyprenyl diphosphate synthase [(2E,6E)-farnesyl diphosphate specific] activity"/>
    <property type="evidence" value="ECO:0007669"/>
    <property type="project" value="UniProtKB-EC"/>
</dbReference>
<dbReference type="PANTHER" id="PTHR10291:SF43">
    <property type="entry name" value="DEHYDRODOLICHYL DIPHOSPHATE SYNTHASE COMPLEX SUBUNIT DHDDS"/>
    <property type="match status" value="1"/>
</dbReference>
<evidence type="ECO:0000256" key="1">
    <source>
        <dbReference type="ARBA" id="ARBA00005432"/>
    </source>
</evidence>
<reference evidence="4 5" key="1">
    <citation type="submission" date="2023-09" db="EMBL/GenBank/DDBJ databases">
        <title>Pangenome analysis of Batrachochytrium dendrobatidis and related Chytrids.</title>
        <authorList>
            <person name="Yacoub M.N."/>
            <person name="Stajich J.E."/>
            <person name="James T.Y."/>
        </authorList>
    </citation>
    <scope>NUCLEOTIDE SEQUENCE [LARGE SCALE GENOMIC DNA]</scope>
    <source>
        <strain evidence="4 5">JEL0888</strain>
    </source>
</reference>
<evidence type="ECO:0000256" key="3">
    <source>
        <dbReference type="RuleBase" id="RU363018"/>
    </source>
</evidence>
<dbReference type="Pfam" id="PF01255">
    <property type="entry name" value="Prenyltransf"/>
    <property type="match status" value="1"/>
</dbReference>
<organism evidence="4 5">
    <name type="scientific">Polyrhizophydium stewartii</name>
    <dbReference type="NCBI Taxonomy" id="2732419"/>
    <lineage>
        <taxon>Eukaryota</taxon>
        <taxon>Fungi</taxon>
        <taxon>Fungi incertae sedis</taxon>
        <taxon>Chytridiomycota</taxon>
        <taxon>Chytridiomycota incertae sedis</taxon>
        <taxon>Chytridiomycetes</taxon>
        <taxon>Rhizophydiales</taxon>
        <taxon>Rhizophydiales incertae sedis</taxon>
        <taxon>Polyrhizophydium</taxon>
    </lineage>
</organism>
<dbReference type="InterPro" id="IPR001441">
    <property type="entry name" value="UPP_synth-like"/>
</dbReference>
<dbReference type="EC" id="2.5.1.-" evidence="3"/>
<proteinExistence type="inferred from homology"/>
<evidence type="ECO:0000256" key="2">
    <source>
        <dbReference type="ARBA" id="ARBA00022679"/>
    </source>
</evidence>
<dbReference type="Gene3D" id="3.40.1180.10">
    <property type="entry name" value="Decaprenyl diphosphate synthase-like"/>
    <property type="match status" value="1"/>
</dbReference>
<evidence type="ECO:0000313" key="4">
    <source>
        <dbReference type="EMBL" id="KAL2914442.1"/>
    </source>
</evidence>
<comment type="similarity">
    <text evidence="1 3">Belongs to the UPP synthase family.</text>
</comment>
<sequence length="328" mass="37299">MLKALADWALRLARRVVLAVARLGPVPRHVAFIMDGNRRFARKLNLQPGDGHRLGFKRLEETLDWCMQLGIQVVTVYAFSIENFKRPKDEVDILMDLAERKFAEFATKSDLIEKHGISVRVVGNVDMLPERVYRAACKVTAETRQNTKAILNICCPYTARNEMANAISEVVAGAQRGDIRDTDICEEAIEKCLYTEDCPPVDILVRTSGEARLSDFLLWQVSRDCMMHFLDILWPEFSFWDMLPILLNFQANYARLEASRAEARIRAAQSIDSLDAATACTGRGGELIHRTGPSVEDELARTQRLSNFYTKKKQLQQLCSFIFGTKRH</sequence>
<dbReference type="Proteomes" id="UP001527925">
    <property type="component" value="Unassembled WGS sequence"/>
</dbReference>
<dbReference type="HAMAP" id="MF_01139">
    <property type="entry name" value="ISPT"/>
    <property type="match status" value="1"/>
</dbReference>
<name>A0ABR4N4J8_9FUNG</name>
<dbReference type="PROSITE" id="PS01066">
    <property type="entry name" value="UPP_SYNTHASE"/>
    <property type="match status" value="1"/>
</dbReference>
<comment type="caution">
    <text evidence="4">The sequence shown here is derived from an EMBL/GenBank/DDBJ whole genome shotgun (WGS) entry which is preliminary data.</text>
</comment>
<dbReference type="InterPro" id="IPR036424">
    <property type="entry name" value="UPP_synth-like_sf"/>
</dbReference>
<dbReference type="InterPro" id="IPR018520">
    <property type="entry name" value="UPP_synth-like_CS"/>
</dbReference>
<dbReference type="NCBIfam" id="TIGR00055">
    <property type="entry name" value="uppS"/>
    <property type="match status" value="1"/>
</dbReference>
<dbReference type="EMBL" id="JADGIZ020000033">
    <property type="protein sequence ID" value="KAL2914442.1"/>
    <property type="molecule type" value="Genomic_DNA"/>
</dbReference>
<dbReference type="CDD" id="cd00475">
    <property type="entry name" value="Cis_IPPS"/>
    <property type="match status" value="1"/>
</dbReference>